<evidence type="ECO:0008006" key="4">
    <source>
        <dbReference type="Google" id="ProtNLM"/>
    </source>
</evidence>
<dbReference type="Proteomes" id="UP000037046">
    <property type="component" value="Unassembled WGS sequence"/>
</dbReference>
<keyword evidence="1" id="KW-0812">Transmembrane</keyword>
<dbReference type="PROSITE" id="PS51257">
    <property type="entry name" value="PROKAR_LIPOPROTEIN"/>
    <property type="match status" value="1"/>
</dbReference>
<evidence type="ECO:0000313" key="2">
    <source>
        <dbReference type="EMBL" id="KNX41289.1"/>
    </source>
</evidence>
<organism evidence="2 3">
    <name type="scientific">Roseovarius tolerans</name>
    <dbReference type="NCBI Taxonomy" id="74031"/>
    <lineage>
        <taxon>Bacteria</taxon>
        <taxon>Pseudomonadati</taxon>
        <taxon>Pseudomonadota</taxon>
        <taxon>Alphaproteobacteria</taxon>
        <taxon>Rhodobacterales</taxon>
        <taxon>Roseobacteraceae</taxon>
        <taxon>Roseovarius</taxon>
    </lineage>
</organism>
<name>A0A0L6CU37_9RHOB</name>
<keyword evidence="1" id="KW-1133">Transmembrane helix</keyword>
<reference evidence="3" key="1">
    <citation type="submission" date="2015-07" db="EMBL/GenBank/DDBJ databases">
        <title>Draft Genome Sequence of Roseovarius tolerans EL-164, a producer of N-Acylated Alanine Methyl Esters (NAMEs).</title>
        <authorList>
            <person name="Voget S."/>
            <person name="Bruns H."/>
            <person name="Wagner-Doebler I."/>
            <person name="Schulz S."/>
            <person name="Daniel R."/>
        </authorList>
    </citation>
    <scope>NUCLEOTIDE SEQUENCE [LARGE SCALE GENOMIC DNA]</scope>
    <source>
        <strain evidence="3">EL-164</strain>
    </source>
</reference>
<evidence type="ECO:0000313" key="3">
    <source>
        <dbReference type="Proteomes" id="UP000037046"/>
    </source>
</evidence>
<keyword evidence="3" id="KW-1185">Reference proteome</keyword>
<keyword evidence="1" id="KW-0472">Membrane</keyword>
<feature type="transmembrane region" description="Helical" evidence="1">
    <location>
        <begin position="45"/>
        <end position="69"/>
    </location>
</feature>
<accession>A0A0L6CU37</accession>
<dbReference type="STRING" id="74031.SAMN04488077_105230"/>
<dbReference type="PATRIC" id="fig|74031.6.peg.2196"/>
<gene>
    <name evidence="2" type="ORF">ROTO_21530</name>
</gene>
<protein>
    <recommendedName>
        <fullName evidence="4">Lipoprotein</fullName>
    </recommendedName>
</protein>
<dbReference type="EMBL" id="LGVV01000027">
    <property type="protein sequence ID" value="KNX41289.1"/>
    <property type="molecule type" value="Genomic_DNA"/>
</dbReference>
<comment type="caution">
    <text evidence="2">The sequence shown here is derived from an EMBL/GenBank/DDBJ whole genome shotgun (WGS) entry which is preliminary data.</text>
</comment>
<dbReference type="AlphaFoldDB" id="A0A0L6CU37"/>
<evidence type="ECO:0000256" key="1">
    <source>
        <dbReference type="SAM" id="Phobius"/>
    </source>
</evidence>
<dbReference type="RefSeq" id="WP_050663038.1">
    <property type="nucleotide sequence ID" value="NZ_CP118494.1"/>
</dbReference>
<sequence>MQETRKLQSKQPKIASAIAAIALLGLAACGDTVPEQALLGGGAGAVTGAVVGGSVITGAAVGAAGNVVYCQAYPGRC</sequence>
<proteinExistence type="predicted"/>